<organism evidence="3 4">
    <name type="scientific">Tissierella praeacuta DSM 18095</name>
    <dbReference type="NCBI Taxonomy" id="1123404"/>
    <lineage>
        <taxon>Bacteria</taxon>
        <taxon>Bacillati</taxon>
        <taxon>Bacillota</taxon>
        <taxon>Tissierellia</taxon>
        <taxon>Tissierellales</taxon>
        <taxon>Tissierellaceae</taxon>
        <taxon>Tissierella</taxon>
    </lineage>
</organism>
<dbReference type="GO" id="GO:0008270">
    <property type="term" value="F:zinc ion binding"/>
    <property type="evidence" value="ECO:0007669"/>
    <property type="project" value="InterPro"/>
</dbReference>
<accession>A0A1M4V9F6</accession>
<dbReference type="GO" id="GO:0008237">
    <property type="term" value="F:metallopeptidase activity"/>
    <property type="evidence" value="ECO:0007669"/>
    <property type="project" value="InterPro"/>
</dbReference>
<dbReference type="RefSeq" id="WP_072974746.1">
    <property type="nucleotide sequence ID" value="NZ_FQTY01000004.1"/>
</dbReference>
<dbReference type="InterPro" id="IPR042097">
    <property type="entry name" value="Aminopeptidase_N-like_N_sf"/>
</dbReference>
<keyword evidence="1" id="KW-0732">Signal</keyword>
<dbReference type="GeneID" id="90995783"/>
<feature type="signal peptide" evidence="1">
    <location>
        <begin position="1"/>
        <end position="23"/>
    </location>
</feature>
<dbReference type="InterPro" id="IPR014782">
    <property type="entry name" value="Peptidase_M1_dom"/>
</dbReference>
<sequence>MNKKRFLSITLILVILLSSFQLGFTADLDNLTQYEMNITLDTENHTVKGEQKVTFTNTYNTDLNSLVFHLYPNAYESYETLPAIGGMYLHEGEEIPRLTEEQKGYIKVQGVRINNEEVKYTDDNQILKINMEEPLKKGENAEIKIEFTIKIPEGYHRFHHLQGIYSLTNWYPILSIYNEKDKKWDENPYHPIGESNYSDVSNYNVVFTVPKKMVVAPTGTIIEEKENDKNKTIVIKAENVRDFVIFMSDRYKVKTKEVDGIKISNYYIMEEGKKENTAIMVLDEVAKTVKFMNKIIGKYPYDELKIVETYLGGGAMEYPQVLQMGGYWDLEDIDIEENAPFIIEAAVHEAIHQWWYVAVGNNEFEEPFLDESLTVFTTAYYFEKEYGKEHQNGIDYTIRNSIYPLNILPLNSSVDEFQEWGDYSETIYRRGPAFFESLKQKVGEEKFIKILKTYFEEYKFKNATIENLLDIIEKVAGKDIRNSMEDSVTKPNYFPEDIKLTREEREAVYRNQEKRYLKESEKRNGLIIGSIALRALEGEDVIIVKPEYLSKEDSMKFKEFTQMLVRDSMGEINVEEDNNSNIKIKEEKDLIESDKQGNLILIGYPNKNGMIKEISSELPIKIDGDTINIDGLTIKNENVTGTFIAENPKNRKKLVQVIFLYENTALEKDNINNSVESREGYISIHRYNPMYNHDKQFIINMKDIEIQGKYKSSK</sequence>
<evidence type="ECO:0000313" key="3">
    <source>
        <dbReference type="EMBL" id="SHE65562.1"/>
    </source>
</evidence>
<dbReference type="STRING" id="1123404.SAMN02745784_01423"/>
<dbReference type="CDD" id="cd09604">
    <property type="entry name" value="M1_APN_like"/>
    <property type="match status" value="1"/>
</dbReference>
<proteinExistence type="predicted"/>
<dbReference type="Gene3D" id="1.10.390.10">
    <property type="entry name" value="Neutral Protease Domain 2"/>
    <property type="match status" value="1"/>
</dbReference>
<reference evidence="4" key="1">
    <citation type="submission" date="2016-11" db="EMBL/GenBank/DDBJ databases">
        <authorList>
            <person name="Varghese N."/>
            <person name="Submissions S."/>
        </authorList>
    </citation>
    <scope>NUCLEOTIDE SEQUENCE [LARGE SCALE GENOMIC DNA]</scope>
    <source>
        <strain evidence="4">DSM 18095</strain>
    </source>
</reference>
<name>A0A1M4V9F6_9FIRM</name>
<keyword evidence="4" id="KW-1185">Reference proteome</keyword>
<evidence type="ECO:0000259" key="2">
    <source>
        <dbReference type="Pfam" id="PF01433"/>
    </source>
</evidence>
<dbReference type="InterPro" id="IPR034015">
    <property type="entry name" value="M1_LTA4H"/>
</dbReference>
<evidence type="ECO:0000256" key="1">
    <source>
        <dbReference type="SAM" id="SignalP"/>
    </source>
</evidence>
<dbReference type="Gene3D" id="2.60.40.1730">
    <property type="entry name" value="tricorn interacting facor f3 domain"/>
    <property type="match status" value="1"/>
</dbReference>
<feature type="chain" id="PRO_5039639171" evidence="1">
    <location>
        <begin position="24"/>
        <end position="714"/>
    </location>
</feature>
<feature type="domain" description="Peptidase M1 membrane alanine aminopeptidase" evidence="2">
    <location>
        <begin position="282"/>
        <end position="485"/>
    </location>
</feature>
<dbReference type="EMBL" id="FQTY01000004">
    <property type="protein sequence ID" value="SHE65562.1"/>
    <property type="molecule type" value="Genomic_DNA"/>
</dbReference>
<dbReference type="PANTHER" id="PTHR45726:SF3">
    <property type="entry name" value="LEUKOTRIENE A-4 HYDROLASE"/>
    <property type="match status" value="1"/>
</dbReference>
<gene>
    <name evidence="3" type="ORF">SAMN02745784_01423</name>
</gene>
<dbReference type="Proteomes" id="UP000184114">
    <property type="component" value="Unassembled WGS sequence"/>
</dbReference>
<evidence type="ECO:0000313" key="4">
    <source>
        <dbReference type="Proteomes" id="UP000184114"/>
    </source>
</evidence>
<dbReference type="SUPFAM" id="SSF55486">
    <property type="entry name" value="Metalloproteases ('zincins'), catalytic domain"/>
    <property type="match status" value="1"/>
</dbReference>
<dbReference type="Pfam" id="PF01433">
    <property type="entry name" value="Peptidase_M1"/>
    <property type="match status" value="1"/>
</dbReference>
<dbReference type="AlphaFoldDB" id="A0A1M4V9F6"/>
<protein>
    <submittedName>
        <fullName evidence="3">Peptidase family M1</fullName>
    </submittedName>
</protein>
<dbReference type="InterPro" id="IPR027268">
    <property type="entry name" value="Peptidase_M4/M1_CTD_sf"/>
</dbReference>
<dbReference type="PANTHER" id="PTHR45726">
    <property type="entry name" value="LEUKOTRIENE A-4 HYDROLASE"/>
    <property type="match status" value="1"/>
</dbReference>